<evidence type="ECO:0000256" key="6">
    <source>
        <dbReference type="ARBA" id="ARBA00022692"/>
    </source>
</evidence>
<comment type="subcellular location">
    <subcellularLocation>
        <location evidence="1">Membrane</location>
        <topology evidence="1">Multi-pass membrane protein</topology>
    </subcellularLocation>
</comment>
<dbReference type="EMBL" id="CP118380">
    <property type="protein sequence ID" value="WFD44841.1"/>
    <property type="molecule type" value="Genomic_DNA"/>
</dbReference>
<dbReference type="GO" id="GO:0072659">
    <property type="term" value="P:protein localization to plasma membrane"/>
    <property type="evidence" value="ECO:0007669"/>
    <property type="project" value="TreeGrafter"/>
</dbReference>
<dbReference type="InterPro" id="IPR009447">
    <property type="entry name" value="PIGW/GWT1"/>
</dbReference>
<name>A0AAF0F7V2_9BASI</name>
<evidence type="ECO:0000256" key="3">
    <source>
        <dbReference type="ARBA" id="ARBA00007559"/>
    </source>
</evidence>
<dbReference type="InterPro" id="IPR010591">
    <property type="entry name" value="ATP11"/>
</dbReference>
<dbReference type="GO" id="GO:0032216">
    <property type="term" value="F:glucosaminyl-phosphatidylinositol O-acyltransferase activity"/>
    <property type="evidence" value="ECO:0007669"/>
    <property type="project" value="TreeGrafter"/>
</dbReference>
<accession>A0AAF0F7V2</accession>
<sequence length="787" mass="88662">MPPDWHTYKLTKEAFVAGHTGSSVLKINQVCATALVSYAVWLSLQKNALFLRSFVIFDWLILVAPLGLACTVLATDVYTLLACMLLTVCVVECAQLSTKKLQKQHAAVQESVSCDKRSETLTIYRTYLMILTVLCILAVDFPVFPRAFAKCETWGTSLMDLGVGSFVFSHATVSRRKQPAGDIYRTLRRTLPLWVLGLARVVMVKGTEYPEHVSEYGVHWNFFLTLGIIIPLLDGIQVALSSLYMVWGLLLGLTHEMLLCTTELSAWAIADVRDPHSLISLNKEGIVSLPGYFAIALCGLDVAATVQSNQVISGLAWRTISYWISYSLLRVSGWDVSRRLANMPYVLWTAAFNTLFLLGFAILTQWNRKHCYAPRTPRLLDRINARSLRVFLLVRTAIAYTGKSINRTNQPHYTHDAQLVIHVDCMGHPGLVSIASNDDLGSEASSELGAQVIDKLLDRLTEDAAPGQSVEDKRRAKLEEYNSKLQAKAKQEGLTSVEELAEKHRKEQEQQKKIQREEQARIKADRLAAETAAKQNSVEERDRALQERLRLQREQEEARKLREGDTSTARGPVKPLSSFLDIEKIQKESNEDIGKLWAGYHTMRGKLSAVIPAGTYEKMLETARSYPQFVLPLPKGDATSSSEEDNAFEMQFMQWAFLPRPASLPNSTPPPAATMFTSLAEYKLRQEFAQMSMVLTYYTDLVQSKGLVLMRGDITERQVPESDQVKQVLTQNEAQILALCMQRFYNVNWSQPAQGQEADRRELLQSFHKNPQGFDLEKLLETCFTYT</sequence>
<feature type="transmembrane region" description="Helical" evidence="10">
    <location>
        <begin position="49"/>
        <end position="69"/>
    </location>
</feature>
<evidence type="ECO:0000256" key="1">
    <source>
        <dbReference type="ARBA" id="ARBA00004141"/>
    </source>
</evidence>
<evidence type="ECO:0000256" key="8">
    <source>
        <dbReference type="ARBA" id="ARBA00023136"/>
    </source>
</evidence>
<feature type="transmembrane region" description="Helical" evidence="10">
    <location>
        <begin position="20"/>
        <end position="42"/>
    </location>
</feature>
<feature type="transmembrane region" description="Helical" evidence="10">
    <location>
        <begin position="75"/>
        <end position="94"/>
    </location>
</feature>
<feature type="transmembrane region" description="Helical" evidence="10">
    <location>
        <begin position="223"/>
        <end position="247"/>
    </location>
</feature>
<keyword evidence="9" id="KW-0175">Coiled coil</keyword>
<evidence type="ECO:0000256" key="7">
    <source>
        <dbReference type="ARBA" id="ARBA00022989"/>
    </source>
</evidence>
<evidence type="ECO:0000256" key="9">
    <source>
        <dbReference type="SAM" id="Coils"/>
    </source>
</evidence>
<evidence type="ECO:0000256" key="4">
    <source>
        <dbReference type="ARBA" id="ARBA00014495"/>
    </source>
</evidence>
<dbReference type="GO" id="GO:0005783">
    <property type="term" value="C:endoplasmic reticulum"/>
    <property type="evidence" value="ECO:0007669"/>
    <property type="project" value="TreeGrafter"/>
</dbReference>
<dbReference type="Pfam" id="PF06644">
    <property type="entry name" value="ATP11"/>
    <property type="match status" value="1"/>
</dbReference>
<dbReference type="GO" id="GO:0006506">
    <property type="term" value="P:GPI anchor biosynthetic process"/>
    <property type="evidence" value="ECO:0007669"/>
    <property type="project" value="UniProtKB-KW"/>
</dbReference>
<dbReference type="Pfam" id="PF06423">
    <property type="entry name" value="GWT1"/>
    <property type="match status" value="1"/>
</dbReference>
<dbReference type="AlphaFoldDB" id="A0AAF0F7V2"/>
<evidence type="ECO:0000313" key="11">
    <source>
        <dbReference type="EMBL" id="WFD44841.1"/>
    </source>
</evidence>
<feature type="coiled-coil region" evidence="9">
    <location>
        <begin position="497"/>
        <end position="561"/>
    </location>
</feature>
<reference evidence="11" key="1">
    <citation type="submission" date="2023-02" db="EMBL/GenBank/DDBJ databases">
        <title>Mating type loci evolution in Malassezia.</title>
        <authorList>
            <person name="Coelho M.A."/>
        </authorList>
    </citation>
    <scope>NUCLEOTIDE SEQUENCE</scope>
    <source>
        <strain evidence="11">CBS 14136</strain>
    </source>
</reference>
<evidence type="ECO:0000313" key="12">
    <source>
        <dbReference type="Proteomes" id="UP001214628"/>
    </source>
</evidence>
<protein>
    <recommendedName>
        <fullName evidence="4">GPI-anchored wall transfer protein 1</fullName>
    </recommendedName>
</protein>
<keyword evidence="5" id="KW-0337">GPI-anchor biosynthesis</keyword>
<keyword evidence="12" id="KW-1185">Reference proteome</keyword>
<dbReference type="GO" id="GO:0016020">
    <property type="term" value="C:membrane"/>
    <property type="evidence" value="ECO:0007669"/>
    <property type="project" value="UniProtKB-SubCell"/>
</dbReference>
<keyword evidence="8 10" id="KW-0472">Membrane</keyword>
<keyword evidence="6 10" id="KW-0812">Transmembrane</keyword>
<keyword evidence="7 10" id="KW-1133">Transmembrane helix</keyword>
<dbReference type="PANTHER" id="PTHR20661:SF0">
    <property type="entry name" value="PHOSPHATIDYLINOSITOL-GLYCAN BIOSYNTHESIS CLASS W PROTEIN"/>
    <property type="match status" value="1"/>
</dbReference>
<evidence type="ECO:0000256" key="2">
    <source>
        <dbReference type="ARBA" id="ARBA00004687"/>
    </source>
</evidence>
<dbReference type="GO" id="GO:0005739">
    <property type="term" value="C:mitochondrion"/>
    <property type="evidence" value="ECO:0007669"/>
    <property type="project" value="InterPro"/>
</dbReference>
<dbReference type="GO" id="GO:0065003">
    <property type="term" value="P:protein-containing complex assembly"/>
    <property type="evidence" value="ECO:0007669"/>
    <property type="project" value="InterPro"/>
</dbReference>
<proteinExistence type="inferred from homology"/>
<feature type="transmembrane region" description="Helical" evidence="10">
    <location>
        <begin position="345"/>
        <end position="366"/>
    </location>
</feature>
<dbReference type="PANTHER" id="PTHR20661">
    <property type="entry name" value="PHOSPHATIDYLINOSITOL-GLYCAN BIOSYNTHESIS CLASS W PROTEIN"/>
    <property type="match status" value="1"/>
</dbReference>
<evidence type="ECO:0000256" key="10">
    <source>
        <dbReference type="SAM" id="Phobius"/>
    </source>
</evidence>
<organism evidence="11 12">
    <name type="scientific">Malassezia psittaci</name>
    <dbReference type="NCBI Taxonomy" id="1821823"/>
    <lineage>
        <taxon>Eukaryota</taxon>
        <taxon>Fungi</taxon>
        <taxon>Dikarya</taxon>
        <taxon>Basidiomycota</taxon>
        <taxon>Ustilaginomycotina</taxon>
        <taxon>Malasseziomycetes</taxon>
        <taxon>Malasseziales</taxon>
        <taxon>Malasseziaceae</taxon>
        <taxon>Malassezia</taxon>
    </lineage>
</organism>
<comment type="pathway">
    <text evidence="2">Glycolipid biosynthesis; glycosylphosphatidylinositol-anchor biosynthesis.</text>
</comment>
<gene>
    <name evidence="11" type="primary">GWT1</name>
    <name evidence="11" type="ORF">MPSI1_003512</name>
</gene>
<feature type="transmembrane region" description="Helical" evidence="10">
    <location>
        <begin position="126"/>
        <end position="148"/>
    </location>
</feature>
<dbReference type="Proteomes" id="UP001214628">
    <property type="component" value="Chromosome 6"/>
</dbReference>
<comment type="similarity">
    <text evidence="3">Belongs to the PIGW family.</text>
</comment>
<evidence type="ECO:0000256" key="5">
    <source>
        <dbReference type="ARBA" id="ARBA00022502"/>
    </source>
</evidence>